<dbReference type="GO" id="GO:0030154">
    <property type="term" value="P:cell differentiation"/>
    <property type="evidence" value="ECO:0007669"/>
    <property type="project" value="TreeGrafter"/>
</dbReference>
<feature type="compositionally biased region" description="Low complexity" evidence="11">
    <location>
        <begin position="84"/>
        <end position="106"/>
    </location>
</feature>
<dbReference type="PANTHER" id="PTHR24082">
    <property type="entry name" value="NUCLEAR HORMONE RECEPTOR"/>
    <property type="match status" value="1"/>
</dbReference>
<evidence type="ECO:0000256" key="5">
    <source>
        <dbReference type="ARBA" id="ARBA00023015"/>
    </source>
</evidence>
<comment type="caution">
    <text evidence="14">The sequence shown here is derived from an EMBL/GenBank/DDBJ whole genome shotgun (WGS) entry which is preliminary data.</text>
</comment>
<keyword evidence="10" id="KW-0175">Coiled coil</keyword>
<comment type="similarity">
    <text evidence="1">Belongs to the nuclear hormone receptor family.</text>
</comment>
<evidence type="ECO:0000256" key="3">
    <source>
        <dbReference type="ARBA" id="ARBA00022771"/>
    </source>
</evidence>
<keyword evidence="3" id="KW-0863">Zinc-finger</keyword>
<evidence type="ECO:0000256" key="1">
    <source>
        <dbReference type="ARBA" id="ARBA00005993"/>
    </source>
</evidence>
<feature type="compositionally biased region" description="Low complexity" evidence="11">
    <location>
        <begin position="242"/>
        <end position="261"/>
    </location>
</feature>
<dbReference type="GO" id="GO:0045944">
    <property type="term" value="P:positive regulation of transcription by RNA polymerase II"/>
    <property type="evidence" value="ECO:0007669"/>
    <property type="project" value="TreeGrafter"/>
</dbReference>
<dbReference type="GO" id="GO:0004879">
    <property type="term" value="F:nuclear receptor activity"/>
    <property type="evidence" value="ECO:0007669"/>
    <property type="project" value="TreeGrafter"/>
</dbReference>
<dbReference type="AlphaFoldDB" id="A0A6V7WLR0"/>
<reference evidence="14 15" key="1">
    <citation type="submission" date="2020-08" db="EMBL/GenBank/DDBJ databases">
        <authorList>
            <person name="Koutsovoulos G."/>
            <person name="Danchin GJ E."/>
        </authorList>
    </citation>
    <scope>NUCLEOTIDE SEQUENCE [LARGE SCALE GENOMIC DNA]</scope>
</reference>
<sequence>MDLQQQQQQQMFLNAWIRPTLLSPTPTNTTTITQQQQNILQNIPEHLRGNSSSSSSLIIRPPQPQQHQQLVIRHVPPSIRVFEPSMSSPSLTSSSSSSIPFSSSPSLNNSNNLNPLLLNLHQQQQSIPSPISTKILQIPSQQPQQQYPPQQFDQLVALAHFQQMLERIKASETAKASQLLENNSQNFGLIPTSAFKLVNNSLQNSELTTINKTSTPCFLSEETVLQQRQLEPKQQKIELKHQQQTSQQQKQQQRSPSSSLQKNFTPTPSTSADELLGQAIIKLLQQQQQTKGEITEINGNNNIQTNIEGSNTNQANPDYSTIIAGEEVLLCKVCSDRASGFHYGIFSCEGCKGFFRRSLQNKIDYRPCTQSQKCQIVRANRNRCQECRWRKCIEAGMSKDGVRYGRVPKREKEKLREEMRRDSVRSVFEHLNFELSNEERLLEKLEKGWKELENDLRIILKRKEEESNVEEEKIIDSNKLCLLAKAVVRFAENIGGFRLLRIDDQAQVLKESLYPVLLLRFCSLRLFPNNDRLFDLANIPLALLLPTSSFSALRDCTVELIIRIRAARRPTDLPLSDKELAICAAVCLCRLEGAGECASGGATSTASFNGMTANTFINAWDEQSDQLGQAVCRRIREKFSSLLNYSLHVSGLQQQRIPFGPTSLRTDLLDRQNLASLFESLKMCKELYSHFLKANICKNIPFELFLQK</sequence>
<keyword evidence="2" id="KW-0479">Metal-binding</keyword>
<dbReference type="Pfam" id="PF00105">
    <property type="entry name" value="zf-C4"/>
    <property type="match status" value="1"/>
</dbReference>
<evidence type="ECO:0000256" key="11">
    <source>
        <dbReference type="SAM" id="MobiDB-lite"/>
    </source>
</evidence>
<dbReference type="Gene3D" id="1.10.565.10">
    <property type="entry name" value="Retinoid X Receptor"/>
    <property type="match status" value="1"/>
</dbReference>
<dbReference type="SUPFAM" id="SSF48508">
    <property type="entry name" value="Nuclear receptor ligand-binding domain"/>
    <property type="match status" value="1"/>
</dbReference>
<evidence type="ECO:0000256" key="6">
    <source>
        <dbReference type="ARBA" id="ARBA00023125"/>
    </source>
</evidence>
<dbReference type="InterPro" id="IPR001628">
    <property type="entry name" value="Znf_hrmn_rcpt"/>
</dbReference>
<dbReference type="CDD" id="cd07166">
    <property type="entry name" value="NR_DBD_REV_ERB"/>
    <property type="match status" value="1"/>
</dbReference>
<dbReference type="Proteomes" id="UP000580250">
    <property type="component" value="Unassembled WGS sequence"/>
</dbReference>
<accession>A0A6V7WLR0</accession>
<dbReference type="PRINTS" id="PR00398">
    <property type="entry name" value="STRDHORMONER"/>
</dbReference>
<dbReference type="InterPro" id="IPR001723">
    <property type="entry name" value="Nuclear_hrmn_rcpt"/>
</dbReference>
<dbReference type="SUPFAM" id="SSF57716">
    <property type="entry name" value="Glucocorticoid receptor-like (DNA-binding domain)"/>
    <property type="match status" value="1"/>
</dbReference>
<gene>
    <name evidence="14" type="ORF">MENT_LOCUS40558</name>
</gene>
<dbReference type="SMART" id="SM00399">
    <property type="entry name" value="ZnF_C4"/>
    <property type="match status" value="1"/>
</dbReference>
<keyword evidence="6" id="KW-0238">DNA-binding</keyword>
<evidence type="ECO:0000313" key="15">
    <source>
        <dbReference type="Proteomes" id="UP000580250"/>
    </source>
</evidence>
<feature type="region of interest" description="Disordered" evidence="11">
    <location>
        <begin position="234"/>
        <end position="271"/>
    </location>
</feature>
<dbReference type="PRINTS" id="PR00047">
    <property type="entry name" value="STROIDFINGER"/>
</dbReference>
<protein>
    <submittedName>
        <fullName evidence="14">Uncharacterized protein</fullName>
    </submittedName>
</protein>
<dbReference type="OrthoDB" id="7634782at2759"/>
<evidence type="ECO:0000313" key="14">
    <source>
        <dbReference type="EMBL" id="CAD2187943.1"/>
    </source>
</evidence>
<dbReference type="InterPro" id="IPR013088">
    <property type="entry name" value="Znf_NHR/GATA"/>
</dbReference>
<dbReference type="GO" id="GO:0000122">
    <property type="term" value="P:negative regulation of transcription by RNA polymerase II"/>
    <property type="evidence" value="ECO:0007669"/>
    <property type="project" value="TreeGrafter"/>
</dbReference>
<keyword evidence="8" id="KW-0675">Receptor</keyword>
<dbReference type="PROSITE" id="PS51843">
    <property type="entry name" value="NR_LBD"/>
    <property type="match status" value="1"/>
</dbReference>
<dbReference type="EMBL" id="CAJEWN010000663">
    <property type="protein sequence ID" value="CAD2187943.1"/>
    <property type="molecule type" value="Genomic_DNA"/>
</dbReference>
<evidence type="ECO:0000256" key="8">
    <source>
        <dbReference type="ARBA" id="ARBA00023170"/>
    </source>
</evidence>
<evidence type="ECO:0000256" key="2">
    <source>
        <dbReference type="ARBA" id="ARBA00022723"/>
    </source>
</evidence>
<dbReference type="GO" id="GO:0009755">
    <property type="term" value="P:hormone-mediated signaling pathway"/>
    <property type="evidence" value="ECO:0007669"/>
    <property type="project" value="TreeGrafter"/>
</dbReference>
<evidence type="ECO:0000256" key="9">
    <source>
        <dbReference type="ARBA" id="ARBA00023242"/>
    </source>
</evidence>
<keyword evidence="4" id="KW-0862">Zinc</keyword>
<feature type="region of interest" description="Disordered" evidence="11">
    <location>
        <begin position="83"/>
        <end position="106"/>
    </location>
</feature>
<organism evidence="14 15">
    <name type="scientific">Meloidogyne enterolobii</name>
    <name type="common">Root-knot nematode worm</name>
    <name type="synonym">Meloidogyne mayaguensis</name>
    <dbReference type="NCBI Taxonomy" id="390850"/>
    <lineage>
        <taxon>Eukaryota</taxon>
        <taxon>Metazoa</taxon>
        <taxon>Ecdysozoa</taxon>
        <taxon>Nematoda</taxon>
        <taxon>Chromadorea</taxon>
        <taxon>Rhabditida</taxon>
        <taxon>Tylenchina</taxon>
        <taxon>Tylenchomorpha</taxon>
        <taxon>Tylenchoidea</taxon>
        <taxon>Meloidogynidae</taxon>
        <taxon>Meloidogyninae</taxon>
        <taxon>Meloidogyne</taxon>
    </lineage>
</organism>
<keyword evidence="5" id="KW-0805">Transcription regulation</keyword>
<dbReference type="GO" id="GO:0000978">
    <property type="term" value="F:RNA polymerase II cis-regulatory region sequence-specific DNA binding"/>
    <property type="evidence" value="ECO:0007669"/>
    <property type="project" value="TreeGrafter"/>
</dbReference>
<name>A0A6V7WLR0_MELEN</name>
<feature type="compositionally biased region" description="Polar residues" evidence="11">
    <location>
        <begin position="262"/>
        <end position="271"/>
    </location>
</feature>
<evidence type="ECO:0000256" key="4">
    <source>
        <dbReference type="ARBA" id="ARBA00022833"/>
    </source>
</evidence>
<proteinExistence type="inferred from homology"/>
<feature type="coiled-coil region" evidence="10">
    <location>
        <begin position="428"/>
        <end position="462"/>
    </location>
</feature>
<dbReference type="InterPro" id="IPR035500">
    <property type="entry name" value="NHR-like_dom_sf"/>
</dbReference>
<dbReference type="PROSITE" id="PS51030">
    <property type="entry name" value="NUCLEAR_REC_DBD_2"/>
    <property type="match status" value="1"/>
</dbReference>
<feature type="domain" description="Nuclear receptor" evidence="12">
    <location>
        <begin position="328"/>
        <end position="404"/>
    </location>
</feature>
<keyword evidence="9" id="KW-0539">Nucleus</keyword>
<dbReference type="PROSITE" id="PS00031">
    <property type="entry name" value="NUCLEAR_REC_DBD_1"/>
    <property type="match status" value="1"/>
</dbReference>
<dbReference type="InterPro" id="IPR000536">
    <property type="entry name" value="Nucl_hrmn_rcpt_lig-bd"/>
</dbReference>
<keyword evidence="7" id="KW-0804">Transcription</keyword>
<evidence type="ECO:0000256" key="7">
    <source>
        <dbReference type="ARBA" id="ARBA00023163"/>
    </source>
</evidence>
<dbReference type="Gene3D" id="3.30.50.10">
    <property type="entry name" value="Erythroid Transcription Factor GATA-1, subunit A"/>
    <property type="match status" value="1"/>
</dbReference>
<feature type="domain" description="NR LBD" evidence="13">
    <location>
        <begin position="451"/>
        <end position="708"/>
    </location>
</feature>
<dbReference type="InterPro" id="IPR050234">
    <property type="entry name" value="Nuclear_hormone_rcpt_NR1"/>
</dbReference>
<dbReference type="PANTHER" id="PTHR24082:SF473">
    <property type="entry name" value="ECDYSONE-INDUCED PROTEIN 75B, ISOFORM B"/>
    <property type="match status" value="1"/>
</dbReference>
<evidence type="ECO:0000259" key="13">
    <source>
        <dbReference type="PROSITE" id="PS51843"/>
    </source>
</evidence>
<dbReference type="GO" id="GO:0008270">
    <property type="term" value="F:zinc ion binding"/>
    <property type="evidence" value="ECO:0007669"/>
    <property type="project" value="UniProtKB-KW"/>
</dbReference>
<evidence type="ECO:0000259" key="12">
    <source>
        <dbReference type="PROSITE" id="PS51030"/>
    </source>
</evidence>
<evidence type="ECO:0000256" key="10">
    <source>
        <dbReference type="SAM" id="Coils"/>
    </source>
</evidence>